<evidence type="ECO:0000259" key="3">
    <source>
        <dbReference type="Pfam" id="PF05282"/>
    </source>
</evidence>
<dbReference type="GeneID" id="43599766"/>
<dbReference type="EMBL" id="NPIC01000006">
    <property type="protein sequence ID" value="RDL34986.1"/>
    <property type="molecule type" value="Genomic_DNA"/>
</dbReference>
<organism evidence="5 6">
    <name type="scientific">Venustampulla echinocandica</name>
    <dbReference type="NCBI Taxonomy" id="2656787"/>
    <lineage>
        <taxon>Eukaryota</taxon>
        <taxon>Fungi</taxon>
        <taxon>Dikarya</taxon>
        <taxon>Ascomycota</taxon>
        <taxon>Pezizomycotina</taxon>
        <taxon>Leotiomycetes</taxon>
        <taxon>Helotiales</taxon>
        <taxon>Pleuroascaceae</taxon>
        <taxon>Venustampulla</taxon>
    </lineage>
</organism>
<comment type="similarity">
    <text evidence="1">Belongs to the AAR2 family.</text>
</comment>
<dbReference type="Gene3D" id="2.60.34.20">
    <property type="match status" value="1"/>
</dbReference>
<keyword evidence="6" id="KW-1185">Reference proteome</keyword>
<evidence type="ECO:0000256" key="1">
    <source>
        <dbReference type="ARBA" id="ARBA00006281"/>
    </source>
</evidence>
<feature type="region of interest" description="Disordered" evidence="2">
    <location>
        <begin position="1"/>
        <end position="48"/>
    </location>
</feature>
<feature type="compositionally biased region" description="Polar residues" evidence="2">
    <location>
        <begin position="35"/>
        <end position="48"/>
    </location>
</feature>
<dbReference type="STRING" id="2656787.A0A370TI04"/>
<feature type="region of interest" description="Disordered" evidence="2">
    <location>
        <begin position="99"/>
        <end position="120"/>
    </location>
</feature>
<dbReference type="Proteomes" id="UP000254866">
    <property type="component" value="Unassembled WGS sequence"/>
</dbReference>
<dbReference type="RefSeq" id="XP_031867809.1">
    <property type="nucleotide sequence ID" value="XM_032015540.1"/>
</dbReference>
<name>A0A370TI04_9HELO</name>
<comment type="caution">
    <text evidence="5">The sequence shown here is derived from an EMBL/GenBank/DDBJ whole genome shotgun (WGS) entry which is preliminary data.</text>
</comment>
<dbReference type="Gene3D" id="1.25.40.550">
    <property type="entry name" value="Aar2, C-terminal domain-like"/>
    <property type="match status" value="1"/>
</dbReference>
<feature type="domain" description="AAR2 N-terminal" evidence="4">
    <location>
        <begin position="182"/>
        <end position="337"/>
    </location>
</feature>
<gene>
    <name evidence="5" type="ORF">BP5553_06917</name>
</gene>
<dbReference type="InterPro" id="IPR007946">
    <property type="entry name" value="AAR2"/>
</dbReference>
<dbReference type="PANTHER" id="PTHR12689">
    <property type="entry name" value="A1 CISTRON SPLICING FACTOR AAR2-RELATED"/>
    <property type="match status" value="1"/>
</dbReference>
<dbReference type="AlphaFoldDB" id="A0A370TI04"/>
<evidence type="ECO:0000259" key="4">
    <source>
        <dbReference type="Pfam" id="PF20981"/>
    </source>
</evidence>
<dbReference type="InterPro" id="IPR038514">
    <property type="entry name" value="AAR2_C_sf"/>
</dbReference>
<proteinExistence type="inferred from homology"/>
<feature type="domain" description="AAR2 C-terminal" evidence="3">
    <location>
        <begin position="376"/>
        <end position="545"/>
    </location>
</feature>
<sequence length="597" mass="66621">MAHPADNNPTGPRGSCSPISTDEGFTVTPLAQAGGASQSDSELGNHNPTFMQNQIAIQRHPSTTKDQASALSRQLSIKSNESLDFANQPAIACVLADNRQGESEGESHGQSRADSISNNNIQAVKKRSLTKSSSEHSISSIKSVQSVHAVGSYPLGTLRVHSPSHNRHPKDGPYHECLKSGGDVVIVRDVPGGSLIGYDTVALTVNAKERFDGIKDIPAGVHFVWGGSNTTSLRNGFWLVTARRGSDDFGEIHVRRWDKEDGILADEISKAERRIQKEGLPEIFDRLRSYLLPGPAPTTTTTTRKRSTTPNATIRDPNLWYRLTSSITGALLNRITGCKEWNEWQVSSAHDHMHKTPLSNGASYSIHDYQYEVLNFTFPQYKQTFSGESVGRVRTEEALDSTNHILRTICFNCNHDDHNEVTGEVQFCYATGMLLGNVACMEQWAHVVKLVFRAFNLVLQAPAFFKKFIEAIHAQFIYDDECLEGSILDHDPNLPQELKKILTTFKSRLNEMLLERGTNLTMDQTAVGSSFEELESWLWKWGWDLRGNYVWSSGYQTEDGQWVETELSEYLDGERGEYAPVVVELDEDGREKDLINF</sequence>
<dbReference type="Pfam" id="PF20981">
    <property type="entry name" value="AAR2_1st"/>
    <property type="match status" value="1"/>
</dbReference>
<dbReference type="InterPro" id="IPR033648">
    <property type="entry name" value="AAR2_C"/>
</dbReference>
<dbReference type="GO" id="GO:0000244">
    <property type="term" value="P:spliceosomal tri-snRNP complex assembly"/>
    <property type="evidence" value="ECO:0007669"/>
    <property type="project" value="TreeGrafter"/>
</dbReference>
<dbReference type="PANTHER" id="PTHR12689:SF4">
    <property type="entry name" value="PROTEIN AAR2 HOMOLOG"/>
    <property type="match status" value="1"/>
</dbReference>
<dbReference type="InterPro" id="IPR033647">
    <property type="entry name" value="Aar2_N"/>
</dbReference>
<evidence type="ECO:0000313" key="6">
    <source>
        <dbReference type="Proteomes" id="UP000254866"/>
    </source>
</evidence>
<reference evidence="5 6" key="1">
    <citation type="journal article" date="2018" name="IMA Fungus">
        <title>IMA Genome-F 9: Draft genome sequence of Annulohypoxylon stygium, Aspergillus mulundensis, Berkeleyomyces basicola (syn. Thielaviopsis basicola), Ceratocystis smalleyi, two Cercospora beticola strains, Coleophoma cylindrospora, Fusarium fracticaudum, Phialophora cf. hyalina, and Morchella septimelata.</title>
        <authorList>
            <person name="Wingfield B.D."/>
            <person name="Bills G.F."/>
            <person name="Dong Y."/>
            <person name="Huang W."/>
            <person name="Nel W.J."/>
            <person name="Swalarsk-Parry B.S."/>
            <person name="Vaghefi N."/>
            <person name="Wilken P.M."/>
            <person name="An Z."/>
            <person name="de Beer Z.W."/>
            <person name="De Vos L."/>
            <person name="Chen L."/>
            <person name="Duong T.A."/>
            <person name="Gao Y."/>
            <person name="Hammerbacher A."/>
            <person name="Kikkert J.R."/>
            <person name="Li Y."/>
            <person name="Li H."/>
            <person name="Li K."/>
            <person name="Li Q."/>
            <person name="Liu X."/>
            <person name="Ma X."/>
            <person name="Naidoo K."/>
            <person name="Pethybridge S.J."/>
            <person name="Sun J."/>
            <person name="Steenkamp E.T."/>
            <person name="van der Nest M.A."/>
            <person name="van Wyk S."/>
            <person name="Wingfield M.J."/>
            <person name="Xiong C."/>
            <person name="Yue Q."/>
            <person name="Zhang X."/>
        </authorList>
    </citation>
    <scope>NUCLEOTIDE SEQUENCE [LARGE SCALE GENOMIC DNA]</scope>
    <source>
        <strain evidence="5 6">BP 5553</strain>
    </source>
</reference>
<evidence type="ECO:0000313" key="5">
    <source>
        <dbReference type="EMBL" id="RDL34986.1"/>
    </source>
</evidence>
<evidence type="ECO:0008006" key="7">
    <source>
        <dbReference type="Google" id="ProtNLM"/>
    </source>
</evidence>
<dbReference type="InterPro" id="IPR038516">
    <property type="entry name" value="AAR2_N_sf"/>
</dbReference>
<dbReference type="CDD" id="cd13777">
    <property type="entry name" value="Aar2_N"/>
    <property type="match status" value="1"/>
</dbReference>
<dbReference type="CDD" id="cd13778">
    <property type="entry name" value="Aar2_C"/>
    <property type="match status" value="1"/>
</dbReference>
<dbReference type="Pfam" id="PF05282">
    <property type="entry name" value="AAR2"/>
    <property type="match status" value="1"/>
</dbReference>
<dbReference type="OrthoDB" id="201752at2759"/>
<accession>A0A370TI04</accession>
<protein>
    <recommendedName>
        <fullName evidence="7">AAR2 protein</fullName>
    </recommendedName>
</protein>
<evidence type="ECO:0000256" key="2">
    <source>
        <dbReference type="SAM" id="MobiDB-lite"/>
    </source>
</evidence>
<feature type="compositionally biased region" description="Basic and acidic residues" evidence="2">
    <location>
        <begin position="99"/>
        <end position="111"/>
    </location>
</feature>